<dbReference type="RefSeq" id="WP_066854902.1">
    <property type="nucleotide sequence ID" value="NZ_JXMS01000014.1"/>
</dbReference>
<evidence type="ECO:0000313" key="7">
    <source>
        <dbReference type="Proteomes" id="UP000091979"/>
    </source>
</evidence>
<evidence type="ECO:0000256" key="2">
    <source>
        <dbReference type="ARBA" id="ARBA00022692"/>
    </source>
</evidence>
<dbReference type="EMBL" id="JXMS01000014">
    <property type="protein sequence ID" value="OBQ51580.1"/>
    <property type="molecule type" value="Genomic_DNA"/>
</dbReference>
<reference evidence="6 7" key="1">
    <citation type="submission" date="2015-01" db="EMBL/GenBank/DDBJ databases">
        <title>Desulfovibrio sp. JC271 draft genome sequence.</title>
        <authorList>
            <person name="Shivani Y."/>
            <person name="Subhash Y."/>
            <person name="Sasikala C."/>
            <person name="Ramana C.V."/>
        </authorList>
    </citation>
    <scope>NUCLEOTIDE SEQUENCE [LARGE SCALE GENOMIC DNA]</scope>
    <source>
        <strain evidence="6 7">JC271</strain>
    </source>
</reference>
<dbReference type="GO" id="GO:0016020">
    <property type="term" value="C:membrane"/>
    <property type="evidence" value="ECO:0007669"/>
    <property type="project" value="UniProtKB-SubCell"/>
</dbReference>
<feature type="transmembrane region" description="Helical" evidence="5">
    <location>
        <begin position="65"/>
        <end position="84"/>
    </location>
</feature>
<feature type="transmembrane region" description="Helical" evidence="5">
    <location>
        <begin position="28"/>
        <end position="45"/>
    </location>
</feature>
<protein>
    <recommendedName>
        <fullName evidence="8">Colicin V production protein</fullName>
    </recommendedName>
</protein>
<dbReference type="AlphaFoldDB" id="A0A1B7XCH1"/>
<evidence type="ECO:0000256" key="1">
    <source>
        <dbReference type="ARBA" id="ARBA00004141"/>
    </source>
</evidence>
<comment type="caution">
    <text evidence="6">The sequence shown here is derived from an EMBL/GenBank/DDBJ whole genome shotgun (WGS) entry which is preliminary data.</text>
</comment>
<dbReference type="Pfam" id="PF02674">
    <property type="entry name" value="Colicin_V"/>
    <property type="match status" value="1"/>
</dbReference>
<evidence type="ECO:0000313" key="6">
    <source>
        <dbReference type="EMBL" id="OBQ51580.1"/>
    </source>
</evidence>
<dbReference type="OrthoDB" id="5419037at2"/>
<sequence length="154" mass="16573">MNYLDIIFIIITGFFCIRGFFRGLVLETASIAGVIGGFILANNYYRQLATHLDAFISPKWTGVAAYGLIFIGVLILVAIISGLLRKIIGAAGAAWLDYSFGGVLGGAKGILLCCIILAFILHFFPASQAVQSSMLVPHLSTVTDMLRQFIPATL</sequence>
<evidence type="ECO:0000256" key="3">
    <source>
        <dbReference type="ARBA" id="ARBA00022989"/>
    </source>
</evidence>
<evidence type="ECO:0000256" key="5">
    <source>
        <dbReference type="SAM" id="Phobius"/>
    </source>
</evidence>
<evidence type="ECO:0000256" key="4">
    <source>
        <dbReference type="ARBA" id="ARBA00023136"/>
    </source>
</evidence>
<proteinExistence type="predicted"/>
<gene>
    <name evidence="6" type="ORF">SP90_09360</name>
</gene>
<keyword evidence="4 5" id="KW-0472">Membrane</keyword>
<dbReference type="InterPro" id="IPR003825">
    <property type="entry name" value="Colicin-V_CvpA"/>
</dbReference>
<dbReference type="PANTHER" id="PTHR37306:SF1">
    <property type="entry name" value="COLICIN V PRODUCTION PROTEIN"/>
    <property type="match status" value="1"/>
</dbReference>
<dbReference type="Proteomes" id="UP000091979">
    <property type="component" value="Unassembled WGS sequence"/>
</dbReference>
<dbReference type="STRING" id="1560234.SP90_09360"/>
<organism evidence="6 7">
    <name type="scientific">Halodesulfovibrio spirochaetisodalis</name>
    <dbReference type="NCBI Taxonomy" id="1560234"/>
    <lineage>
        <taxon>Bacteria</taxon>
        <taxon>Pseudomonadati</taxon>
        <taxon>Thermodesulfobacteriota</taxon>
        <taxon>Desulfovibrionia</taxon>
        <taxon>Desulfovibrionales</taxon>
        <taxon>Desulfovibrionaceae</taxon>
        <taxon>Halodesulfovibrio</taxon>
    </lineage>
</organism>
<dbReference type="PATRIC" id="fig|1560234.3.peg.702"/>
<comment type="subcellular location">
    <subcellularLocation>
        <location evidence="1">Membrane</location>
        <topology evidence="1">Multi-pass membrane protein</topology>
    </subcellularLocation>
</comment>
<keyword evidence="7" id="KW-1185">Reference proteome</keyword>
<keyword evidence="3 5" id="KW-1133">Transmembrane helix</keyword>
<dbReference type="GO" id="GO:0009403">
    <property type="term" value="P:toxin biosynthetic process"/>
    <property type="evidence" value="ECO:0007669"/>
    <property type="project" value="InterPro"/>
</dbReference>
<dbReference type="PANTHER" id="PTHR37306">
    <property type="entry name" value="COLICIN V PRODUCTION PROTEIN"/>
    <property type="match status" value="1"/>
</dbReference>
<evidence type="ECO:0008006" key="8">
    <source>
        <dbReference type="Google" id="ProtNLM"/>
    </source>
</evidence>
<accession>A0A1B7XCH1</accession>
<feature type="transmembrane region" description="Helical" evidence="5">
    <location>
        <begin position="96"/>
        <end position="124"/>
    </location>
</feature>
<keyword evidence="2 5" id="KW-0812">Transmembrane</keyword>
<name>A0A1B7XCH1_9BACT</name>